<feature type="compositionally biased region" description="Basic and acidic residues" evidence="2">
    <location>
        <begin position="306"/>
        <end position="316"/>
    </location>
</feature>
<comment type="caution">
    <text evidence="5">The sequence shown here is derived from an EMBL/GenBank/DDBJ whole genome shotgun (WGS) entry which is preliminary data.</text>
</comment>
<feature type="chain" id="PRO_5046404356" description="OmpA-like domain-containing protein" evidence="3">
    <location>
        <begin position="29"/>
        <end position="631"/>
    </location>
</feature>
<dbReference type="Gene3D" id="3.30.1330.60">
    <property type="entry name" value="OmpA-like domain"/>
    <property type="match status" value="1"/>
</dbReference>
<dbReference type="PROSITE" id="PS51123">
    <property type="entry name" value="OMPA_2"/>
    <property type="match status" value="1"/>
</dbReference>
<protein>
    <recommendedName>
        <fullName evidence="4">OmpA-like domain-containing protein</fullName>
    </recommendedName>
</protein>
<keyword evidence="3" id="KW-0732">Signal</keyword>
<dbReference type="SUPFAM" id="SSF103088">
    <property type="entry name" value="OmpA-like"/>
    <property type="match status" value="1"/>
</dbReference>
<sequence length="631" mass="65366">MNRLRTSTALIAGLAALTPAIVPVAALAETTADTACIAQEIAAGQTEEQARKNCEEQAKAAEDTPAPASDTAQPVEGAAPVDGSAPVDAADAVDGSAPVDPAEIVPPAEGVTGAESAQPAPETMAPADPAPMTDPQADQAAKAAIEGTTPPAKQTPAESAASEPVVTPEASADADAKASVEGGTAPAPQPTTEAKTITPEADATGEAAAQTEVQPVPQTDAQTETQTETQTATQAETQTQPQATENDPNETSAKFIAPEEAKVLEQAIAAQQSASEGAPVENQALAAPADAPIDETASTEETVTEETARSASEDFSTKVTATPTGELTASDTKKKKKDRVSPLETAALAGLGALAVGALLNNGSKVAVNSGDRVVVQNPDGSYALVKDDNALLRQPGSTIRTQDFADGSSRTIVTKEDGSQIVTIYDAQRRILKRTLIQPDGTQYLLIDDARGAEPVDVTTLPKAKPVATISSSNEAALREALSRQSDTNRAFTLSQVRNIEQVRDLAPAVTVENITFETGSAAIQPDQARALSALGQAIQQRIAENPRELFLIEGHTDAVGNAAYNLALSDRRAETVALALSEYFGVPAENLVVQGYGEQYLKVPTEGPSEQNRRAVVRRITDLLRMASN</sequence>
<evidence type="ECO:0000256" key="2">
    <source>
        <dbReference type="SAM" id="MobiDB-lite"/>
    </source>
</evidence>
<dbReference type="CDD" id="cd07185">
    <property type="entry name" value="OmpA_C-like"/>
    <property type="match status" value="1"/>
</dbReference>
<dbReference type="PANTHER" id="PTHR30329:SF21">
    <property type="entry name" value="LIPOPROTEIN YIAD-RELATED"/>
    <property type="match status" value="1"/>
</dbReference>
<feature type="region of interest" description="Disordered" evidence="2">
    <location>
        <begin position="287"/>
        <end position="338"/>
    </location>
</feature>
<dbReference type="Proteomes" id="UP000242224">
    <property type="component" value="Unassembled WGS sequence"/>
</dbReference>
<proteinExistence type="predicted"/>
<dbReference type="InterPro" id="IPR036737">
    <property type="entry name" value="OmpA-like_sf"/>
</dbReference>
<dbReference type="RefSeq" id="WP_078574352.1">
    <property type="nucleotide sequence ID" value="NZ_MPZS01000002.1"/>
</dbReference>
<gene>
    <name evidence="5" type="ORF">BMG00_10805</name>
</gene>
<name>A0ABX3MJA3_9RHOB</name>
<evidence type="ECO:0000259" key="4">
    <source>
        <dbReference type="PROSITE" id="PS51123"/>
    </source>
</evidence>
<feature type="signal peptide" evidence="3">
    <location>
        <begin position="1"/>
        <end position="28"/>
    </location>
</feature>
<accession>A0ABX3MJA3</accession>
<feature type="compositionally biased region" description="Basic and acidic residues" evidence="2">
    <location>
        <begin position="48"/>
        <end position="62"/>
    </location>
</feature>
<feature type="compositionally biased region" description="Polar residues" evidence="2">
    <location>
        <begin position="317"/>
        <end position="330"/>
    </location>
</feature>
<dbReference type="EMBL" id="MPZS01000002">
    <property type="protein sequence ID" value="OOY11594.1"/>
    <property type="molecule type" value="Genomic_DNA"/>
</dbReference>
<organism evidence="5 6">
    <name type="scientific">Thioclava marina</name>
    <dbReference type="NCBI Taxonomy" id="1915077"/>
    <lineage>
        <taxon>Bacteria</taxon>
        <taxon>Pseudomonadati</taxon>
        <taxon>Pseudomonadota</taxon>
        <taxon>Alphaproteobacteria</taxon>
        <taxon>Rhodobacterales</taxon>
        <taxon>Paracoccaceae</taxon>
        <taxon>Thioclava</taxon>
    </lineage>
</organism>
<reference evidence="5 6" key="1">
    <citation type="submission" date="2016-11" db="EMBL/GenBank/DDBJ databases">
        <title>A multilocus sequence analysis scheme for characterization of bacteria in the genus Thioclava.</title>
        <authorList>
            <person name="Liu Y."/>
            <person name="Shao Z."/>
        </authorList>
    </citation>
    <scope>NUCLEOTIDE SEQUENCE [LARGE SCALE GENOMIC DNA]</scope>
    <source>
        <strain evidence="5 6">11.10-0-13</strain>
    </source>
</reference>
<evidence type="ECO:0000313" key="5">
    <source>
        <dbReference type="EMBL" id="OOY11594.1"/>
    </source>
</evidence>
<dbReference type="InterPro" id="IPR050330">
    <property type="entry name" value="Bact_OuterMem_StrucFunc"/>
</dbReference>
<dbReference type="Pfam" id="PF00691">
    <property type="entry name" value="OmpA"/>
    <property type="match status" value="1"/>
</dbReference>
<keyword evidence="1" id="KW-0472">Membrane</keyword>
<keyword evidence="6" id="KW-1185">Reference proteome</keyword>
<feature type="compositionally biased region" description="Low complexity" evidence="2">
    <location>
        <begin position="218"/>
        <end position="245"/>
    </location>
</feature>
<feature type="compositionally biased region" description="Low complexity" evidence="2">
    <location>
        <begin position="119"/>
        <end position="141"/>
    </location>
</feature>
<dbReference type="InterPro" id="IPR006665">
    <property type="entry name" value="OmpA-like"/>
</dbReference>
<feature type="region of interest" description="Disordered" evidence="2">
    <location>
        <begin position="48"/>
        <end position="259"/>
    </location>
</feature>
<dbReference type="PANTHER" id="PTHR30329">
    <property type="entry name" value="STATOR ELEMENT OF FLAGELLAR MOTOR COMPLEX"/>
    <property type="match status" value="1"/>
</dbReference>
<evidence type="ECO:0000313" key="6">
    <source>
        <dbReference type="Proteomes" id="UP000242224"/>
    </source>
</evidence>
<feature type="domain" description="OmpA-like" evidence="4">
    <location>
        <begin position="505"/>
        <end position="625"/>
    </location>
</feature>
<evidence type="ECO:0000256" key="3">
    <source>
        <dbReference type="SAM" id="SignalP"/>
    </source>
</evidence>
<evidence type="ECO:0000256" key="1">
    <source>
        <dbReference type="PROSITE-ProRule" id="PRU00473"/>
    </source>
</evidence>